<dbReference type="EMBL" id="JAAEDA010000004">
    <property type="protein sequence ID" value="MCJ1977125.1"/>
    <property type="molecule type" value="Genomic_DNA"/>
</dbReference>
<dbReference type="GO" id="GO:0015744">
    <property type="term" value="P:succinate transport"/>
    <property type="evidence" value="ECO:0007669"/>
    <property type="project" value="TreeGrafter"/>
</dbReference>
<sequence length="156" mass="17099">MILVILQLIGQTILAYIGTLSFGIILNIPRRTLNRAGIVGASAWLTYELVLLCTQQMMDKNWRIVLGSFIATNVIGVLSLTMSRAQKVPMLIYSIPGIFPLVPGGQAYQVVRSLVTGNRDDAVANFELLVIIIGAIAAGFWLAELINRLRGMNRLT</sequence>
<name>A0A7L4WD24_9LACT</name>
<evidence type="ECO:0000256" key="4">
    <source>
        <dbReference type="ARBA" id="ARBA00022692"/>
    </source>
</evidence>
<feature type="domain" description="Threonine/Serine exporter ThrE" evidence="9">
    <location>
        <begin position="11"/>
        <end position="146"/>
    </location>
</feature>
<dbReference type="KEGG" id="lpaa:BHS01_05885"/>
<evidence type="ECO:0000256" key="3">
    <source>
        <dbReference type="ARBA" id="ARBA00022519"/>
    </source>
</evidence>
<dbReference type="Proteomes" id="UP000516280">
    <property type="component" value="Chromosome"/>
</dbReference>
<keyword evidence="2" id="KW-1003">Cell membrane</keyword>
<feature type="transmembrane region" description="Helical" evidence="8">
    <location>
        <begin position="128"/>
        <end position="146"/>
    </location>
</feature>
<feature type="transmembrane region" description="Helical" evidence="8">
    <location>
        <begin position="90"/>
        <end position="108"/>
    </location>
</feature>
<feature type="transmembrane region" description="Helical" evidence="8">
    <location>
        <begin position="6"/>
        <end position="26"/>
    </location>
</feature>
<evidence type="ECO:0000259" key="9">
    <source>
        <dbReference type="Pfam" id="PF12821"/>
    </source>
</evidence>
<reference evidence="10 13" key="3">
    <citation type="journal article" date="2022" name="Microbiol. Res.">
        <title>Comparative genome analysis, predicted lifestyle and antimicrobial strategies of Lactococcus carnosus and Lactococcus paracarnosus isolated from meat.</title>
        <authorList>
            <person name="Werum V."/>
            <person name="Ehrmann M."/>
            <person name="Vogel R."/>
            <person name="Hilgarth M."/>
        </authorList>
    </citation>
    <scope>NUCLEOTIDE SEQUENCE [LARGE SCALE GENOMIC DNA]</scope>
    <source>
        <strain evidence="10 13">TMW21897</strain>
    </source>
</reference>
<keyword evidence="3" id="KW-0997">Cell inner membrane</keyword>
<dbReference type="AlphaFoldDB" id="A0A7L4WD24"/>
<dbReference type="GO" id="GO:0005886">
    <property type="term" value="C:plasma membrane"/>
    <property type="evidence" value="ECO:0007669"/>
    <property type="project" value="UniProtKB-SubCell"/>
</dbReference>
<dbReference type="RefSeq" id="WP_109834484.1">
    <property type="nucleotide sequence ID" value="NZ_CP017195.1"/>
</dbReference>
<evidence type="ECO:0000256" key="6">
    <source>
        <dbReference type="ARBA" id="ARBA00023136"/>
    </source>
</evidence>
<protein>
    <submittedName>
        <fullName evidence="10">Threonine/serine exporter</fullName>
    </submittedName>
</protein>
<evidence type="ECO:0000313" key="10">
    <source>
        <dbReference type="EMBL" id="MCJ1977125.1"/>
    </source>
</evidence>
<evidence type="ECO:0000256" key="5">
    <source>
        <dbReference type="ARBA" id="ARBA00022989"/>
    </source>
</evidence>
<keyword evidence="4 8" id="KW-0812">Transmembrane</keyword>
<proteinExistence type="inferred from homology"/>
<feature type="transmembrane region" description="Helical" evidence="8">
    <location>
        <begin position="64"/>
        <end position="83"/>
    </location>
</feature>
<dbReference type="PANTHER" id="PTHR34390:SF1">
    <property type="entry name" value="SUCCINATE TRANSPORTER SUBUNIT YJJB-RELATED"/>
    <property type="match status" value="1"/>
</dbReference>
<evidence type="ECO:0000256" key="8">
    <source>
        <dbReference type="SAM" id="Phobius"/>
    </source>
</evidence>
<dbReference type="EMBL" id="CP017195">
    <property type="protein sequence ID" value="QDJ28089.1"/>
    <property type="molecule type" value="Genomic_DNA"/>
</dbReference>
<gene>
    <name evidence="11" type="ORF">BHS01_05885</name>
    <name evidence="10" type="ORF">GYN19_04045</name>
</gene>
<evidence type="ECO:0000313" key="12">
    <source>
        <dbReference type="Proteomes" id="UP000516280"/>
    </source>
</evidence>
<accession>A0A7L4WD24</accession>
<dbReference type="PANTHER" id="PTHR34390">
    <property type="entry name" value="UPF0442 PROTEIN YJJB-RELATED"/>
    <property type="match status" value="1"/>
</dbReference>
<dbReference type="Pfam" id="PF12821">
    <property type="entry name" value="ThrE_2"/>
    <property type="match status" value="1"/>
</dbReference>
<comment type="subcellular location">
    <subcellularLocation>
        <location evidence="1">Cell membrane</location>
        <topology evidence="1">Multi-pass membrane protein</topology>
    </subcellularLocation>
</comment>
<dbReference type="InterPro" id="IPR024528">
    <property type="entry name" value="ThrE_2"/>
</dbReference>
<comment type="similarity">
    <text evidence="7">Belongs to the ThrE exporter (TC 2.A.79) family.</text>
</comment>
<evidence type="ECO:0000313" key="13">
    <source>
        <dbReference type="Proteomes" id="UP001522462"/>
    </source>
</evidence>
<keyword evidence="6 8" id="KW-0472">Membrane</keyword>
<evidence type="ECO:0000256" key="1">
    <source>
        <dbReference type="ARBA" id="ARBA00004651"/>
    </source>
</evidence>
<organism evidence="11 12">
    <name type="scientific">Pseudolactococcus paracarnosus</name>
    <dbReference type="NCBI Taxonomy" id="2749962"/>
    <lineage>
        <taxon>Bacteria</taxon>
        <taxon>Bacillati</taxon>
        <taxon>Bacillota</taxon>
        <taxon>Bacilli</taxon>
        <taxon>Lactobacillales</taxon>
        <taxon>Streptococcaceae</taxon>
        <taxon>Pseudolactococcus</taxon>
    </lineage>
</organism>
<reference evidence="10" key="2">
    <citation type="submission" date="2020-01" db="EMBL/GenBank/DDBJ databases">
        <authorList>
            <person name="Hilgarth M."/>
            <person name="Vogel R.F."/>
        </authorList>
    </citation>
    <scope>NUCLEOTIDE SEQUENCE</scope>
    <source>
        <strain evidence="10">TMW21897</strain>
    </source>
</reference>
<reference evidence="11 12" key="1">
    <citation type="submission" date="2016-09" db="EMBL/GenBank/DDBJ databases">
        <title>Lactic acid bacteria from MAP meat Genome sequencing and assembly.</title>
        <authorList>
            <person name="Behr J."/>
            <person name="Hilgarth M."/>
            <person name="Vogel R.F."/>
        </authorList>
    </citation>
    <scope>NUCLEOTIDE SEQUENCE [LARGE SCALE GENOMIC DNA]</scope>
    <source>
        <strain evidence="11 12">TMW21615</strain>
    </source>
</reference>
<keyword evidence="13" id="KW-1185">Reference proteome</keyword>
<dbReference type="Proteomes" id="UP001522462">
    <property type="component" value="Unassembled WGS sequence"/>
</dbReference>
<evidence type="ECO:0000256" key="2">
    <source>
        <dbReference type="ARBA" id="ARBA00022475"/>
    </source>
</evidence>
<evidence type="ECO:0000256" key="7">
    <source>
        <dbReference type="ARBA" id="ARBA00034125"/>
    </source>
</evidence>
<keyword evidence="5 8" id="KW-1133">Transmembrane helix</keyword>
<dbReference type="InterPro" id="IPR050539">
    <property type="entry name" value="ThrE_Dicarb/AminoAcid_Exp"/>
</dbReference>
<evidence type="ECO:0000313" key="11">
    <source>
        <dbReference type="EMBL" id="QDJ28089.1"/>
    </source>
</evidence>
<feature type="transmembrane region" description="Helical" evidence="8">
    <location>
        <begin position="38"/>
        <end position="58"/>
    </location>
</feature>